<accession>A0A516GF21</accession>
<sequence length="154" mass="15684">MHPRNEEVRAALLAAGVDSPIVVLDVHARTAALAAEQLGCEVAAIANSLVLLADGEPLLVMSSGAARIDPAVVAEVAGASQVTMAKAPDVRAATGQAIGGVAPTGHPSRLRALVDEDLRVHDTIWAAGGTPDTVVELTFDQLVSVTGGTVVRVR</sequence>
<evidence type="ECO:0000313" key="3">
    <source>
        <dbReference type="Proteomes" id="UP000315395"/>
    </source>
</evidence>
<gene>
    <name evidence="2" type="ORF">FNH13_18820</name>
</gene>
<feature type="domain" description="YbaK/aminoacyl-tRNA synthetase-associated" evidence="1">
    <location>
        <begin position="27"/>
        <end position="143"/>
    </location>
</feature>
<dbReference type="Pfam" id="PF04073">
    <property type="entry name" value="tRNA_edit"/>
    <property type="match status" value="1"/>
</dbReference>
<reference evidence="2 3" key="1">
    <citation type="submission" date="2019-07" db="EMBL/GenBank/DDBJ databases">
        <title>complete genome sequencing of Ornithinimicrobium sp. H23M54.</title>
        <authorList>
            <person name="Bae J.-W."/>
            <person name="Lee S.-Y."/>
        </authorList>
    </citation>
    <scope>NUCLEOTIDE SEQUENCE [LARGE SCALE GENOMIC DNA]</scope>
    <source>
        <strain evidence="2 3">H23M54</strain>
    </source>
</reference>
<evidence type="ECO:0000313" key="2">
    <source>
        <dbReference type="EMBL" id="QDO90124.1"/>
    </source>
</evidence>
<proteinExistence type="predicted"/>
<dbReference type="GO" id="GO:0002161">
    <property type="term" value="F:aminoacyl-tRNA deacylase activity"/>
    <property type="evidence" value="ECO:0007669"/>
    <property type="project" value="InterPro"/>
</dbReference>
<dbReference type="OrthoDB" id="8536235at2"/>
<evidence type="ECO:0000259" key="1">
    <source>
        <dbReference type="Pfam" id="PF04073"/>
    </source>
</evidence>
<dbReference type="InterPro" id="IPR036754">
    <property type="entry name" value="YbaK/aa-tRNA-synt-asso_dom_sf"/>
</dbReference>
<dbReference type="PANTHER" id="PTHR30411">
    <property type="entry name" value="CYTOPLASMIC PROTEIN"/>
    <property type="match status" value="1"/>
</dbReference>
<dbReference type="Gene3D" id="3.90.960.10">
    <property type="entry name" value="YbaK/aminoacyl-tRNA synthetase-associated domain"/>
    <property type="match status" value="1"/>
</dbReference>
<organism evidence="2 3">
    <name type="scientific">Ornithinimicrobium ciconiae</name>
    <dbReference type="NCBI Taxonomy" id="2594265"/>
    <lineage>
        <taxon>Bacteria</taxon>
        <taxon>Bacillati</taxon>
        <taxon>Actinomycetota</taxon>
        <taxon>Actinomycetes</taxon>
        <taxon>Micrococcales</taxon>
        <taxon>Ornithinimicrobiaceae</taxon>
        <taxon>Ornithinimicrobium</taxon>
    </lineage>
</organism>
<dbReference type="Proteomes" id="UP000315395">
    <property type="component" value="Chromosome"/>
</dbReference>
<dbReference type="RefSeq" id="WP_143784850.1">
    <property type="nucleotide sequence ID" value="NZ_CP041616.1"/>
</dbReference>
<dbReference type="AlphaFoldDB" id="A0A516GF21"/>
<protein>
    <submittedName>
        <fullName evidence="2">YbaK/EbsC family protein</fullName>
    </submittedName>
</protein>
<dbReference type="KEGG" id="orz:FNH13_18820"/>
<dbReference type="CDD" id="cd04333">
    <property type="entry name" value="ProX_deacylase"/>
    <property type="match status" value="1"/>
</dbReference>
<name>A0A516GF21_9MICO</name>
<dbReference type="SUPFAM" id="SSF55826">
    <property type="entry name" value="YbaK/ProRS associated domain"/>
    <property type="match status" value="1"/>
</dbReference>
<keyword evidence="3" id="KW-1185">Reference proteome</keyword>
<dbReference type="EMBL" id="CP041616">
    <property type="protein sequence ID" value="QDO90124.1"/>
    <property type="molecule type" value="Genomic_DNA"/>
</dbReference>
<dbReference type="PANTHER" id="PTHR30411:SF1">
    <property type="entry name" value="CYTOPLASMIC PROTEIN"/>
    <property type="match status" value="1"/>
</dbReference>
<dbReference type="InterPro" id="IPR007214">
    <property type="entry name" value="YbaK/aa-tRNA-synth-assoc-dom"/>
</dbReference>